<dbReference type="RefSeq" id="WP_201876862.1">
    <property type="nucleotide sequence ID" value="NZ_JAERRF010000013.1"/>
</dbReference>
<evidence type="ECO:0000256" key="1">
    <source>
        <dbReference type="ARBA" id="ARBA00008520"/>
    </source>
</evidence>
<comment type="caution">
    <text evidence="3">The sequence shown here is derived from an EMBL/GenBank/DDBJ whole genome shotgun (WGS) entry which is preliminary data.</text>
</comment>
<evidence type="ECO:0000313" key="3">
    <source>
        <dbReference type="EMBL" id="MBL1099449.1"/>
    </source>
</evidence>
<accession>A0ABS1NHN8</accession>
<dbReference type="Pfam" id="PF01547">
    <property type="entry name" value="SBP_bac_1"/>
    <property type="match status" value="1"/>
</dbReference>
<organism evidence="3 4">
    <name type="scientific">Streptomyces coffeae</name>
    <dbReference type="NCBI Taxonomy" id="621382"/>
    <lineage>
        <taxon>Bacteria</taxon>
        <taxon>Bacillati</taxon>
        <taxon>Actinomycetota</taxon>
        <taxon>Actinomycetes</taxon>
        <taxon>Kitasatosporales</taxon>
        <taxon>Streptomycetaceae</taxon>
        <taxon>Streptomyces</taxon>
    </lineage>
</organism>
<dbReference type="PANTHER" id="PTHR43649">
    <property type="entry name" value="ARABINOSE-BINDING PROTEIN-RELATED"/>
    <property type="match status" value="1"/>
</dbReference>
<evidence type="ECO:0000256" key="2">
    <source>
        <dbReference type="ARBA" id="ARBA00022448"/>
    </source>
</evidence>
<dbReference type="EMBL" id="JAERRF010000013">
    <property type="protein sequence ID" value="MBL1099449.1"/>
    <property type="molecule type" value="Genomic_DNA"/>
</dbReference>
<dbReference type="SUPFAM" id="SSF53850">
    <property type="entry name" value="Periplasmic binding protein-like II"/>
    <property type="match status" value="1"/>
</dbReference>
<evidence type="ECO:0000313" key="4">
    <source>
        <dbReference type="Proteomes" id="UP000634229"/>
    </source>
</evidence>
<sequence length="430" mass="46604">MSAAARSRNVTAAGLSLWLIVLAVVGAGDLGGRQSRGTVSVLATWTGDEGDAFRYVLDDFSRSHRIHVDYQGTTALREVLSSEVDAGTPPDIAVLPSSGELAAYAAAGRLTPLDGVVPARQRAAYGRLWTPRVRVGGAARTYGVAIKADLKSIVWYDARRRPGELPALAADGRHWCVGMGGDATSGWPGTDWIEDLLLQQQGEDVYQRWATGRLAWDDPRMVRAWKSWGSLLGAAGAKRALVTDFREAGRGLFGAGPPCALEHQGSFIRGGYHPPSRADFAFSAKLLPDADRRSTAREVSGDFAAMFGDSPQARELMGYLASDTAQRAWAKHSDNGRTRPFFANRLVPADVQSHDPVDRRIADALRDSGSLCLDASDAMPTRMRLAFQRAVLEYLSDTRANPTRLLRSLERVRDGIRGESGRPWLSTVCG</sequence>
<gene>
    <name evidence="3" type="ORF">JK363_22820</name>
</gene>
<dbReference type="Proteomes" id="UP000634229">
    <property type="component" value="Unassembled WGS sequence"/>
</dbReference>
<dbReference type="Gene3D" id="3.40.190.10">
    <property type="entry name" value="Periplasmic binding protein-like II"/>
    <property type="match status" value="2"/>
</dbReference>
<comment type="similarity">
    <text evidence="1">Belongs to the bacterial solute-binding protein 1 family.</text>
</comment>
<dbReference type="InterPro" id="IPR050490">
    <property type="entry name" value="Bact_solute-bd_prot1"/>
</dbReference>
<keyword evidence="2" id="KW-0813">Transport</keyword>
<proteinExistence type="inferred from homology"/>
<protein>
    <submittedName>
        <fullName evidence="3">Extracellular solute-binding protein</fullName>
    </submittedName>
</protein>
<reference evidence="3 4" key="1">
    <citation type="submission" date="2021-01" db="EMBL/GenBank/DDBJ databases">
        <title>WGS of actinomycetes isolated from Thailand.</title>
        <authorList>
            <person name="Thawai C."/>
        </authorList>
    </citation>
    <scope>NUCLEOTIDE SEQUENCE [LARGE SCALE GENOMIC DNA]</scope>
    <source>
        <strain evidence="3 4">CA1R205</strain>
    </source>
</reference>
<name>A0ABS1NHN8_9ACTN</name>
<keyword evidence="4" id="KW-1185">Reference proteome</keyword>
<dbReference type="InterPro" id="IPR006059">
    <property type="entry name" value="SBP"/>
</dbReference>
<dbReference type="PANTHER" id="PTHR43649:SF29">
    <property type="entry name" value="OSMOPROTECTIVE COMPOUNDS-BINDING PROTEIN GGTB"/>
    <property type="match status" value="1"/>
</dbReference>